<dbReference type="SUPFAM" id="SSF50129">
    <property type="entry name" value="GroES-like"/>
    <property type="match status" value="1"/>
</dbReference>
<organism evidence="1 2">
    <name type="scientific">Sphaerobolus stellatus (strain SS14)</name>
    <dbReference type="NCBI Taxonomy" id="990650"/>
    <lineage>
        <taxon>Eukaryota</taxon>
        <taxon>Fungi</taxon>
        <taxon>Dikarya</taxon>
        <taxon>Basidiomycota</taxon>
        <taxon>Agaricomycotina</taxon>
        <taxon>Agaricomycetes</taxon>
        <taxon>Phallomycetidae</taxon>
        <taxon>Geastrales</taxon>
        <taxon>Sphaerobolaceae</taxon>
        <taxon>Sphaerobolus</taxon>
    </lineage>
</organism>
<dbReference type="InterPro" id="IPR011032">
    <property type="entry name" value="GroES-like_sf"/>
</dbReference>
<evidence type="ECO:0000313" key="1">
    <source>
        <dbReference type="EMBL" id="KIJ37202.1"/>
    </source>
</evidence>
<dbReference type="AlphaFoldDB" id="A0A0C9V6I8"/>
<name>A0A0C9V6I8_SPHS4</name>
<dbReference type="Proteomes" id="UP000054279">
    <property type="component" value="Unassembled WGS sequence"/>
</dbReference>
<reference evidence="1 2" key="1">
    <citation type="submission" date="2014-06" db="EMBL/GenBank/DDBJ databases">
        <title>Evolutionary Origins and Diversification of the Mycorrhizal Mutualists.</title>
        <authorList>
            <consortium name="DOE Joint Genome Institute"/>
            <consortium name="Mycorrhizal Genomics Consortium"/>
            <person name="Kohler A."/>
            <person name="Kuo A."/>
            <person name="Nagy L.G."/>
            <person name="Floudas D."/>
            <person name="Copeland A."/>
            <person name="Barry K.W."/>
            <person name="Cichocki N."/>
            <person name="Veneault-Fourrey C."/>
            <person name="LaButti K."/>
            <person name="Lindquist E.A."/>
            <person name="Lipzen A."/>
            <person name="Lundell T."/>
            <person name="Morin E."/>
            <person name="Murat C."/>
            <person name="Riley R."/>
            <person name="Ohm R."/>
            <person name="Sun H."/>
            <person name="Tunlid A."/>
            <person name="Henrissat B."/>
            <person name="Grigoriev I.V."/>
            <person name="Hibbett D.S."/>
            <person name="Martin F."/>
        </authorList>
    </citation>
    <scope>NUCLEOTIDE SEQUENCE [LARGE SCALE GENOMIC DNA]</scope>
    <source>
        <strain evidence="1 2">SS14</strain>
    </source>
</reference>
<accession>A0A0C9V6I8</accession>
<sequence>MATCVSSHEEWGSMHHSLCTESRIIQKALPLLKICSEFKVTNVPIPNPSKNQILVKVRECPAILCLDSTDVTGEVSKGVTTFQKGDRVFHEGNLNIRSGAYQQYAVAPAWRTIRCHPQYKAIEFIMAVLGTWGRVESHLRIEG</sequence>
<protein>
    <submittedName>
        <fullName evidence="1">Uncharacterized protein</fullName>
    </submittedName>
</protein>
<dbReference type="HOGENOM" id="CLU_1807476_0_0_1"/>
<keyword evidence="2" id="KW-1185">Reference proteome</keyword>
<gene>
    <name evidence="1" type="ORF">M422DRAFT_50638</name>
</gene>
<dbReference type="OrthoDB" id="3233595at2759"/>
<dbReference type="Gene3D" id="3.90.180.10">
    <property type="entry name" value="Medium-chain alcohol dehydrogenases, catalytic domain"/>
    <property type="match status" value="1"/>
</dbReference>
<evidence type="ECO:0000313" key="2">
    <source>
        <dbReference type="Proteomes" id="UP000054279"/>
    </source>
</evidence>
<dbReference type="EMBL" id="KN837171">
    <property type="protein sequence ID" value="KIJ37202.1"/>
    <property type="molecule type" value="Genomic_DNA"/>
</dbReference>
<proteinExistence type="predicted"/>